<dbReference type="InterPro" id="IPR038479">
    <property type="entry name" value="Transthyretin-like_sf"/>
</dbReference>
<evidence type="ECO:0000313" key="5">
    <source>
        <dbReference type="WBParaSite" id="SBAD_0000302701-mRNA-1"/>
    </source>
</evidence>
<keyword evidence="2" id="KW-0732">Signal</keyword>
<dbReference type="GO" id="GO:0009986">
    <property type="term" value="C:cell surface"/>
    <property type="evidence" value="ECO:0007669"/>
    <property type="project" value="InterPro"/>
</dbReference>
<dbReference type="InterPro" id="IPR001534">
    <property type="entry name" value="Transthyretin-like"/>
</dbReference>
<organism evidence="5">
    <name type="scientific">Soboliphyme baturini</name>
    <dbReference type="NCBI Taxonomy" id="241478"/>
    <lineage>
        <taxon>Eukaryota</taxon>
        <taxon>Metazoa</taxon>
        <taxon>Ecdysozoa</taxon>
        <taxon>Nematoda</taxon>
        <taxon>Enoplea</taxon>
        <taxon>Dorylaimia</taxon>
        <taxon>Dioctophymatida</taxon>
        <taxon>Dioctophymatoidea</taxon>
        <taxon>Soboliphymatidae</taxon>
        <taxon>Soboliphyme</taxon>
    </lineage>
</organism>
<protein>
    <submittedName>
        <fullName evidence="5">Transthyretin-like family protein</fullName>
    </submittedName>
</protein>
<proteinExistence type="inferred from homology"/>
<gene>
    <name evidence="3" type="ORF">SBAD_LOCUS2888</name>
</gene>
<feature type="chain" id="PRO_5043139991" evidence="2">
    <location>
        <begin position="18"/>
        <end position="142"/>
    </location>
</feature>
<accession>A0A183IGZ3</accession>
<dbReference type="EMBL" id="UZAM01007462">
    <property type="protein sequence ID" value="VDO99272.1"/>
    <property type="molecule type" value="Genomic_DNA"/>
</dbReference>
<keyword evidence="4" id="KW-1185">Reference proteome</keyword>
<reference evidence="5" key="1">
    <citation type="submission" date="2016-06" db="UniProtKB">
        <authorList>
            <consortium name="WormBaseParasite"/>
        </authorList>
    </citation>
    <scope>IDENTIFICATION</scope>
</reference>
<evidence type="ECO:0000313" key="3">
    <source>
        <dbReference type="EMBL" id="VDO99272.1"/>
    </source>
</evidence>
<feature type="signal peptide" evidence="2">
    <location>
        <begin position="1"/>
        <end position="17"/>
    </location>
</feature>
<evidence type="ECO:0000256" key="1">
    <source>
        <dbReference type="ARBA" id="ARBA00010112"/>
    </source>
</evidence>
<sequence length="142" mass="15657">MQKALLVLIFQGVLVQSLSLFGGGVQRIRAYGRLKCGEAAAAGVKVMLIDIDTGGFDDVMTENKTNSNGEFWLDGQTSEMTSIDPVVKIYHNCDDEKTLGTRRLKIGIPKKYIGKSSSIPKLADLGVINLEMIVYEEERNIF</sequence>
<dbReference type="WBParaSite" id="SBAD_0000302701-mRNA-1">
    <property type="protein sequence ID" value="SBAD_0000302701-mRNA-1"/>
    <property type="gene ID" value="SBAD_0000302701"/>
</dbReference>
<dbReference type="OrthoDB" id="5832063at2759"/>
<reference evidence="3 4" key="2">
    <citation type="submission" date="2018-11" db="EMBL/GenBank/DDBJ databases">
        <authorList>
            <consortium name="Pathogen Informatics"/>
        </authorList>
    </citation>
    <scope>NUCLEOTIDE SEQUENCE [LARGE SCALE GENOMIC DNA]</scope>
</reference>
<dbReference type="Proteomes" id="UP000270296">
    <property type="component" value="Unassembled WGS sequence"/>
</dbReference>
<dbReference type="PANTHER" id="PTHR21700">
    <property type="entry name" value="TRANSTHYRETIN-LIKE FAMILY PROTEIN-RELATED"/>
    <property type="match status" value="1"/>
</dbReference>
<evidence type="ECO:0000256" key="2">
    <source>
        <dbReference type="SAM" id="SignalP"/>
    </source>
</evidence>
<comment type="similarity">
    <text evidence="1">Belongs to the nematode transthyretin-like family.</text>
</comment>
<dbReference type="AlphaFoldDB" id="A0A183IGZ3"/>
<name>A0A183IGZ3_9BILA</name>
<dbReference type="Pfam" id="PF01060">
    <property type="entry name" value="TTR-52"/>
    <property type="match status" value="1"/>
</dbReference>
<dbReference type="Gene3D" id="2.60.40.3330">
    <property type="match status" value="1"/>
</dbReference>
<evidence type="ECO:0000313" key="4">
    <source>
        <dbReference type="Proteomes" id="UP000270296"/>
    </source>
</evidence>